<dbReference type="Proteomes" id="UP000032336">
    <property type="component" value="Unassembled WGS sequence"/>
</dbReference>
<evidence type="ECO:0000256" key="4">
    <source>
        <dbReference type="ARBA" id="ARBA00022692"/>
    </source>
</evidence>
<feature type="transmembrane region" description="Helical" evidence="7">
    <location>
        <begin position="162"/>
        <end position="184"/>
    </location>
</feature>
<comment type="caution">
    <text evidence="9">The sequence shown here is derived from an EMBL/GenBank/DDBJ whole genome shotgun (WGS) entry which is preliminary data.</text>
</comment>
<evidence type="ECO:0000256" key="1">
    <source>
        <dbReference type="ARBA" id="ARBA00004651"/>
    </source>
</evidence>
<dbReference type="PROSITE" id="PS50850">
    <property type="entry name" value="MFS"/>
    <property type="match status" value="1"/>
</dbReference>
<feature type="transmembrane region" description="Helical" evidence="7">
    <location>
        <begin position="135"/>
        <end position="156"/>
    </location>
</feature>
<dbReference type="RefSeq" id="WP_035388170.1">
    <property type="nucleotide sequence ID" value="NZ_JQKF01000001.1"/>
</dbReference>
<dbReference type="Gene3D" id="1.20.1250.20">
    <property type="entry name" value="MFS general substrate transporter like domains"/>
    <property type="match status" value="1"/>
</dbReference>
<reference evidence="9 10" key="1">
    <citation type="submission" date="2015-01" db="EMBL/GenBank/DDBJ databases">
        <title>Draft genome of the acidophilic iron oxidizer Ferrimicrobium acidiphilum strain T23.</title>
        <authorList>
            <person name="Poehlein A."/>
            <person name="Eisen S."/>
            <person name="Schloemann M."/>
            <person name="Johnson B.D."/>
            <person name="Daniel R."/>
            <person name="Muehling M."/>
        </authorList>
    </citation>
    <scope>NUCLEOTIDE SEQUENCE [LARGE SCALE GENOMIC DNA]</scope>
    <source>
        <strain evidence="9 10">T23</strain>
    </source>
</reference>
<evidence type="ECO:0000313" key="9">
    <source>
        <dbReference type="EMBL" id="KJE78034.1"/>
    </source>
</evidence>
<feature type="transmembrane region" description="Helical" evidence="7">
    <location>
        <begin position="452"/>
        <end position="471"/>
    </location>
</feature>
<feature type="transmembrane region" description="Helical" evidence="7">
    <location>
        <begin position="327"/>
        <end position="346"/>
    </location>
</feature>
<dbReference type="STRING" id="1121877.FEAC_00230"/>
<evidence type="ECO:0000256" key="6">
    <source>
        <dbReference type="ARBA" id="ARBA00023136"/>
    </source>
</evidence>
<protein>
    <submittedName>
        <fullName evidence="9">Putative MFS-type transporter EfpA</fullName>
    </submittedName>
</protein>
<dbReference type="GO" id="GO:0022857">
    <property type="term" value="F:transmembrane transporter activity"/>
    <property type="evidence" value="ECO:0007669"/>
    <property type="project" value="InterPro"/>
</dbReference>
<keyword evidence="4 7" id="KW-0812">Transmembrane</keyword>
<dbReference type="Gene3D" id="1.20.1720.10">
    <property type="entry name" value="Multidrug resistance protein D"/>
    <property type="match status" value="1"/>
</dbReference>
<feature type="domain" description="Major facilitator superfamily (MFS) profile" evidence="8">
    <location>
        <begin position="9"/>
        <end position="472"/>
    </location>
</feature>
<feature type="transmembrane region" description="Helical" evidence="7">
    <location>
        <begin position="265"/>
        <end position="287"/>
    </location>
</feature>
<feature type="transmembrane region" description="Helical" evidence="7">
    <location>
        <begin position="196"/>
        <end position="214"/>
    </location>
</feature>
<evidence type="ECO:0000256" key="3">
    <source>
        <dbReference type="ARBA" id="ARBA00022475"/>
    </source>
</evidence>
<dbReference type="OrthoDB" id="4080117at2"/>
<dbReference type="PANTHER" id="PTHR42718">
    <property type="entry name" value="MAJOR FACILITATOR SUPERFAMILY MULTIDRUG TRANSPORTER MFSC"/>
    <property type="match status" value="1"/>
</dbReference>
<dbReference type="AlphaFoldDB" id="A0A0D8FYE8"/>
<evidence type="ECO:0000256" key="7">
    <source>
        <dbReference type="SAM" id="Phobius"/>
    </source>
</evidence>
<name>A0A0D8FYE8_9ACTN</name>
<feature type="transmembrane region" description="Helical" evidence="7">
    <location>
        <begin position="299"/>
        <end position="320"/>
    </location>
</feature>
<dbReference type="SUPFAM" id="SSF103473">
    <property type="entry name" value="MFS general substrate transporter"/>
    <property type="match status" value="1"/>
</dbReference>
<keyword evidence="10" id="KW-1185">Reference proteome</keyword>
<feature type="transmembrane region" description="Helical" evidence="7">
    <location>
        <begin position="43"/>
        <end position="63"/>
    </location>
</feature>
<dbReference type="NCBIfam" id="TIGR00711">
    <property type="entry name" value="efflux_EmrB"/>
    <property type="match status" value="1"/>
</dbReference>
<dbReference type="GO" id="GO:0005886">
    <property type="term" value="C:plasma membrane"/>
    <property type="evidence" value="ECO:0007669"/>
    <property type="project" value="UniProtKB-SubCell"/>
</dbReference>
<dbReference type="InterPro" id="IPR004638">
    <property type="entry name" value="EmrB-like"/>
</dbReference>
<keyword evidence="6 7" id="KW-0472">Membrane</keyword>
<dbReference type="Pfam" id="PF07690">
    <property type="entry name" value="MFS_1"/>
    <property type="match status" value="1"/>
</dbReference>
<evidence type="ECO:0000259" key="8">
    <source>
        <dbReference type="PROSITE" id="PS50850"/>
    </source>
</evidence>
<feature type="transmembrane region" description="Helical" evidence="7">
    <location>
        <begin position="75"/>
        <end position="98"/>
    </location>
</feature>
<accession>A0A0D8FYE8</accession>
<organism evidence="9 10">
    <name type="scientific">Ferrimicrobium acidiphilum DSM 19497</name>
    <dbReference type="NCBI Taxonomy" id="1121877"/>
    <lineage>
        <taxon>Bacteria</taxon>
        <taxon>Bacillati</taxon>
        <taxon>Actinomycetota</taxon>
        <taxon>Acidimicrobiia</taxon>
        <taxon>Acidimicrobiales</taxon>
        <taxon>Acidimicrobiaceae</taxon>
        <taxon>Ferrimicrobium</taxon>
    </lineage>
</organism>
<comment type="subcellular location">
    <subcellularLocation>
        <location evidence="1">Cell membrane</location>
        <topology evidence="1">Multi-pass membrane protein</topology>
    </subcellularLocation>
</comment>
<feature type="transmembrane region" description="Helical" evidence="7">
    <location>
        <begin position="104"/>
        <end position="123"/>
    </location>
</feature>
<dbReference type="PANTHER" id="PTHR42718:SF46">
    <property type="entry name" value="BLR6921 PROTEIN"/>
    <property type="match status" value="1"/>
</dbReference>
<keyword evidence="5 7" id="KW-1133">Transmembrane helix</keyword>
<proteinExistence type="predicted"/>
<dbReference type="PATRIC" id="fig|1121877.4.peg.26"/>
<keyword evidence="3" id="KW-1003">Cell membrane</keyword>
<dbReference type="CDD" id="cd17321">
    <property type="entry name" value="MFS_MMR_MDR_like"/>
    <property type="match status" value="1"/>
</dbReference>
<dbReference type="EMBL" id="JXUW01000001">
    <property type="protein sequence ID" value="KJE78034.1"/>
    <property type="molecule type" value="Genomic_DNA"/>
</dbReference>
<feature type="transmembrane region" description="Helical" evidence="7">
    <location>
        <begin position="7"/>
        <end position="31"/>
    </location>
</feature>
<evidence type="ECO:0000256" key="5">
    <source>
        <dbReference type="ARBA" id="ARBA00022989"/>
    </source>
</evidence>
<dbReference type="InterPro" id="IPR020846">
    <property type="entry name" value="MFS_dom"/>
</dbReference>
<gene>
    <name evidence="9" type="primary">efpA</name>
    <name evidence="9" type="ORF">FEAC_00230</name>
</gene>
<dbReference type="InterPro" id="IPR011701">
    <property type="entry name" value="MFS"/>
</dbReference>
<dbReference type="InterPro" id="IPR036259">
    <property type="entry name" value="MFS_trans_sf"/>
</dbReference>
<keyword evidence="2" id="KW-0813">Transport</keyword>
<evidence type="ECO:0000313" key="10">
    <source>
        <dbReference type="Proteomes" id="UP000032336"/>
    </source>
</evidence>
<dbReference type="eggNOG" id="COG0477">
    <property type="taxonomic scope" value="Bacteria"/>
</dbReference>
<sequence>MSRRSTNLAIAVVAGAQLMITLDLTIVNVALPSIHTALHFSPSSLAWVVNAYTLVFGGLLLLGGRSGDLFGRRKMFTIGTLLFAGASLFGGFATTSSWLLTGRALQGIGAAIASPTALALISTNFVEPKERGRAFAIYSAVSVAGVALGLLLGGVLTQYVSWRWVFFVNAPIAILLAFAAPRVLQESTKVRTKIDLGGAFIGTAGLASLVYGIINASSHSWTTTSTVLPGIIGIVLLIIFVLFELRVTAPIINFAILKSRDRAGAIGMILFVMAGMYSIFFFLTQYMQEVMGYSPTKTGFAFLPMTLGIVLFAQVAARMLHRVGPKVFMMLGGLAITIAMFLLSFIGPHSSYLEILLPLLIMSAGSGLSFVSIFPTATHGVDPKEAGMASALVNVGQQVGGTIGLAVLVTIAVSATRRRAGALHGALLHHQLTPTAVTLIAETHGWAMSFRLASLFGLIAFLIATVVVTRFKNPADENTAGEAMVF</sequence>
<evidence type="ECO:0000256" key="2">
    <source>
        <dbReference type="ARBA" id="ARBA00022448"/>
    </source>
</evidence>
<feature type="transmembrane region" description="Helical" evidence="7">
    <location>
        <begin position="226"/>
        <end position="245"/>
    </location>
</feature>
<feature type="transmembrane region" description="Helical" evidence="7">
    <location>
        <begin position="352"/>
        <end position="374"/>
    </location>
</feature>
<dbReference type="GeneID" id="78371386"/>